<feature type="region of interest" description="Disordered" evidence="1">
    <location>
        <begin position="1"/>
        <end position="21"/>
    </location>
</feature>
<name>A0A834I0P2_RHYFE</name>
<organism evidence="2 4">
    <name type="scientific">Rhynchophorus ferrugineus</name>
    <name type="common">Red palm weevil</name>
    <name type="synonym">Curculio ferrugineus</name>
    <dbReference type="NCBI Taxonomy" id="354439"/>
    <lineage>
        <taxon>Eukaryota</taxon>
        <taxon>Metazoa</taxon>
        <taxon>Ecdysozoa</taxon>
        <taxon>Arthropoda</taxon>
        <taxon>Hexapoda</taxon>
        <taxon>Insecta</taxon>
        <taxon>Pterygota</taxon>
        <taxon>Neoptera</taxon>
        <taxon>Endopterygota</taxon>
        <taxon>Coleoptera</taxon>
        <taxon>Polyphaga</taxon>
        <taxon>Cucujiformia</taxon>
        <taxon>Curculionidae</taxon>
        <taxon>Dryophthorinae</taxon>
        <taxon>Rhynchophorus</taxon>
    </lineage>
</organism>
<comment type="caution">
    <text evidence="2">The sequence shown here is derived from an EMBL/GenBank/DDBJ whole genome shotgun (WGS) entry which is preliminary data.</text>
</comment>
<gene>
    <name evidence="3" type="ORF">GWI33_021897</name>
    <name evidence="2" type="ORF">GWI33_021899</name>
</gene>
<dbReference type="EMBL" id="JAACXV010015488">
    <property type="protein sequence ID" value="KAF7264944.1"/>
    <property type="molecule type" value="Genomic_DNA"/>
</dbReference>
<dbReference type="AlphaFoldDB" id="A0A834I0P2"/>
<evidence type="ECO:0000313" key="3">
    <source>
        <dbReference type="EMBL" id="KAF7264944.1"/>
    </source>
</evidence>
<sequence>MSQTMKLPGELFQESKRKEDSGTLVSELIKQMEKFRCPKPEHHGKKPISTSKDLKTFRFLKIGSIKKNNSNLLTKDRARYNKEQGT</sequence>
<protein>
    <submittedName>
        <fullName evidence="2">Uncharacterized protein</fullName>
    </submittedName>
</protein>
<keyword evidence="4" id="KW-1185">Reference proteome</keyword>
<dbReference type="EMBL" id="JAACXV010015489">
    <property type="protein sequence ID" value="KAF7264942.1"/>
    <property type="molecule type" value="Genomic_DNA"/>
</dbReference>
<evidence type="ECO:0000313" key="2">
    <source>
        <dbReference type="EMBL" id="KAF7264942.1"/>
    </source>
</evidence>
<accession>A0A834I0P2</accession>
<evidence type="ECO:0000313" key="4">
    <source>
        <dbReference type="Proteomes" id="UP000625711"/>
    </source>
</evidence>
<evidence type="ECO:0000256" key="1">
    <source>
        <dbReference type="SAM" id="MobiDB-lite"/>
    </source>
</evidence>
<dbReference type="Proteomes" id="UP000625711">
    <property type="component" value="Unassembled WGS sequence"/>
</dbReference>
<proteinExistence type="predicted"/>
<reference evidence="2" key="1">
    <citation type="submission" date="2020-08" db="EMBL/GenBank/DDBJ databases">
        <title>Genome sequencing and assembly of the red palm weevil Rhynchophorus ferrugineus.</title>
        <authorList>
            <person name="Dias G.B."/>
            <person name="Bergman C.M."/>
            <person name="Manee M."/>
        </authorList>
    </citation>
    <scope>NUCLEOTIDE SEQUENCE</scope>
    <source>
        <strain evidence="2">AA-2017</strain>
        <tissue evidence="2">Whole larva</tissue>
    </source>
</reference>